<dbReference type="EMBL" id="CAJJDO010000090">
    <property type="protein sequence ID" value="CAD8187723.1"/>
    <property type="molecule type" value="Genomic_DNA"/>
</dbReference>
<proteinExistence type="predicted"/>
<dbReference type="Proteomes" id="UP000689195">
    <property type="component" value="Unassembled WGS sequence"/>
</dbReference>
<organism evidence="1 2">
    <name type="scientific">Paramecium pentaurelia</name>
    <dbReference type="NCBI Taxonomy" id="43138"/>
    <lineage>
        <taxon>Eukaryota</taxon>
        <taxon>Sar</taxon>
        <taxon>Alveolata</taxon>
        <taxon>Ciliophora</taxon>
        <taxon>Intramacronucleata</taxon>
        <taxon>Oligohymenophorea</taxon>
        <taxon>Peniculida</taxon>
        <taxon>Parameciidae</taxon>
        <taxon>Paramecium</taxon>
    </lineage>
</organism>
<accession>A0A8S1WEN3</accession>
<name>A0A8S1WEN3_9CILI</name>
<evidence type="ECO:0000313" key="2">
    <source>
        <dbReference type="Proteomes" id="UP000689195"/>
    </source>
</evidence>
<reference evidence="1" key="1">
    <citation type="submission" date="2021-01" db="EMBL/GenBank/DDBJ databases">
        <authorList>
            <consortium name="Genoscope - CEA"/>
            <person name="William W."/>
        </authorList>
    </citation>
    <scope>NUCLEOTIDE SEQUENCE</scope>
</reference>
<keyword evidence="2" id="KW-1185">Reference proteome</keyword>
<evidence type="ECO:0000313" key="1">
    <source>
        <dbReference type="EMBL" id="CAD8187723.1"/>
    </source>
</evidence>
<protein>
    <submittedName>
        <fullName evidence="1">Uncharacterized protein</fullName>
    </submittedName>
</protein>
<gene>
    <name evidence="1" type="ORF">PPENT_87.1.T0900011</name>
</gene>
<dbReference type="AlphaFoldDB" id="A0A8S1WEN3"/>
<sequence>MIITILESRHHCSQLSQLIIKSEMHILISQASFFLAHDMYMP</sequence>
<comment type="caution">
    <text evidence="1">The sequence shown here is derived from an EMBL/GenBank/DDBJ whole genome shotgun (WGS) entry which is preliminary data.</text>
</comment>